<dbReference type="OrthoDB" id="448250at2759"/>
<comment type="subcellular location">
    <subcellularLocation>
        <location evidence="1">Membrane</location>
        <topology evidence="1">Multi-pass membrane protein</topology>
    </subcellularLocation>
</comment>
<dbReference type="GO" id="GO:0005783">
    <property type="term" value="C:endoplasmic reticulum"/>
    <property type="evidence" value="ECO:0007669"/>
    <property type="project" value="GOC"/>
</dbReference>
<dbReference type="GO" id="GO:0006890">
    <property type="term" value="P:retrograde vesicle-mediated transport, Golgi to endoplasmic reticulum"/>
    <property type="evidence" value="ECO:0007669"/>
    <property type="project" value="TreeGrafter"/>
</dbReference>
<name>A0A9N8ZVE6_9GLOM</name>
<dbReference type="GO" id="GO:0000139">
    <property type="term" value="C:Golgi membrane"/>
    <property type="evidence" value="ECO:0007669"/>
    <property type="project" value="TreeGrafter"/>
</dbReference>
<evidence type="ECO:0000256" key="3">
    <source>
        <dbReference type="ARBA" id="ARBA00022692"/>
    </source>
</evidence>
<protein>
    <submittedName>
        <fullName evidence="7">10461_t:CDS:1</fullName>
    </submittedName>
</protein>
<feature type="transmembrane region" description="Helical" evidence="6">
    <location>
        <begin position="45"/>
        <end position="68"/>
    </location>
</feature>
<dbReference type="Pfam" id="PF03248">
    <property type="entry name" value="Rer1"/>
    <property type="match status" value="1"/>
</dbReference>
<dbReference type="Proteomes" id="UP000789508">
    <property type="component" value="Unassembled WGS sequence"/>
</dbReference>
<accession>A0A9N8ZVE6</accession>
<evidence type="ECO:0000256" key="4">
    <source>
        <dbReference type="ARBA" id="ARBA00022989"/>
    </source>
</evidence>
<organism evidence="7 8">
    <name type="scientific">Ambispora leptoticha</name>
    <dbReference type="NCBI Taxonomy" id="144679"/>
    <lineage>
        <taxon>Eukaryota</taxon>
        <taxon>Fungi</taxon>
        <taxon>Fungi incertae sedis</taxon>
        <taxon>Mucoromycota</taxon>
        <taxon>Glomeromycotina</taxon>
        <taxon>Glomeromycetes</taxon>
        <taxon>Archaeosporales</taxon>
        <taxon>Ambisporaceae</taxon>
        <taxon>Ambispora</taxon>
    </lineage>
</organism>
<comment type="similarity">
    <text evidence="2">Belongs to the RER1 family.</text>
</comment>
<sequence>MSTDPKQPMQITDQMKSEISNFHQQNIQRYQKFLDEVTPYAGYRWFGTIALVILFMIRIFTVKGFYIVTYPKFDPSLELDIAESEIEEGPSLPTKSDEEFRPFIRRLPEFKFW</sequence>
<dbReference type="PANTHER" id="PTHR10743">
    <property type="entry name" value="PROTEIN RER1"/>
    <property type="match status" value="1"/>
</dbReference>
<keyword evidence="5 6" id="KW-0472">Membrane</keyword>
<keyword evidence="8" id="KW-1185">Reference proteome</keyword>
<dbReference type="PANTHER" id="PTHR10743:SF0">
    <property type="entry name" value="PROTEIN RER1"/>
    <property type="match status" value="1"/>
</dbReference>
<dbReference type="InterPro" id="IPR004932">
    <property type="entry name" value="Rer1"/>
</dbReference>
<dbReference type="GO" id="GO:0006621">
    <property type="term" value="P:protein retention in ER lumen"/>
    <property type="evidence" value="ECO:0007669"/>
    <property type="project" value="TreeGrafter"/>
</dbReference>
<gene>
    <name evidence="7" type="ORF">ALEPTO_LOCUS3822</name>
</gene>
<comment type="caution">
    <text evidence="7">The sequence shown here is derived from an EMBL/GenBank/DDBJ whole genome shotgun (WGS) entry which is preliminary data.</text>
</comment>
<evidence type="ECO:0000256" key="1">
    <source>
        <dbReference type="ARBA" id="ARBA00004141"/>
    </source>
</evidence>
<dbReference type="EMBL" id="CAJVPS010000769">
    <property type="protein sequence ID" value="CAG8507926.1"/>
    <property type="molecule type" value="Genomic_DNA"/>
</dbReference>
<dbReference type="AlphaFoldDB" id="A0A9N8ZVE6"/>
<keyword evidence="3 6" id="KW-0812">Transmembrane</keyword>
<evidence type="ECO:0000313" key="8">
    <source>
        <dbReference type="Proteomes" id="UP000789508"/>
    </source>
</evidence>
<keyword evidence="4 6" id="KW-1133">Transmembrane helix</keyword>
<evidence type="ECO:0000256" key="6">
    <source>
        <dbReference type="SAM" id="Phobius"/>
    </source>
</evidence>
<evidence type="ECO:0000256" key="5">
    <source>
        <dbReference type="ARBA" id="ARBA00023136"/>
    </source>
</evidence>
<reference evidence="7" key="1">
    <citation type="submission" date="2021-06" db="EMBL/GenBank/DDBJ databases">
        <authorList>
            <person name="Kallberg Y."/>
            <person name="Tangrot J."/>
            <person name="Rosling A."/>
        </authorList>
    </citation>
    <scope>NUCLEOTIDE SEQUENCE</scope>
    <source>
        <strain evidence="7">FL130A</strain>
    </source>
</reference>
<evidence type="ECO:0000256" key="2">
    <source>
        <dbReference type="ARBA" id="ARBA00006070"/>
    </source>
</evidence>
<proteinExistence type="inferred from homology"/>
<evidence type="ECO:0000313" key="7">
    <source>
        <dbReference type="EMBL" id="CAG8507926.1"/>
    </source>
</evidence>